<evidence type="ECO:0008006" key="4">
    <source>
        <dbReference type="Google" id="ProtNLM"/>
    </source>
</evidence>
<organism evidence="2 3">
    <name type="scientific">Tunturiibacter gelidiferens</name>
    <dbReference type="NCBI Taxonomy" id="3069689"/>
    <lineage>
        <taxon>Bacteria</taxon>
        <taxon>Pseudomonadati</taxon>
        <taxon>Acidobacteriota</taxon>
        <taxon>Terriglobia</taxon>
        <taxon>Terriglobales</taxon>
        <taxon>Acidobacteriaceae</taxon>
        <taxon>Tunturiibacter</taxon>
    </lineage>
</organism>
<dbReference type="AlphaFoldDB" id="A0A9X0QEJ8"/>
<keyword evidence="3" id="KW-1185">Reference proteome</keyword>
<sequence length="198" mass="22315">MKSHRRGIKIFIFSVAVLLGVPLHASSRAASGSEKPVAQNSVTDGQHDFDFEIGTWKIHLKKLVHPLTGSTTWVEFDGTSVTRKAWDGRADVEEFETDGAAGHIEGMTVRLYNPQSHQWSLYWANAKDGTFLTPLIGGFKDGRGEFYDQELYEGKSIYNRFIWSEITPNSAHFEQSFSTDGGKTWETNWITDQTRAKP</sequence>
<evidence type="ECO:0000313" key="3">
    <source>
        <dbReference type="Proteomes" id="UP000535182"/>
    </source>
</evidence>
<protein>
    <recommendedName>
        <fullName evidence="4">DUF1579 domain-containing protein</fullName>
    </recommendedName>
</protein>
<dbReference type="Proteomes" id="UP000535182">
    <property type="component" value="Unassembled WGS sequence"/>
</dbReference>
<dbReference type="RefSeq" id="WP_313899547.1">
    <property type="nucleotide sequence ID" value="NZ_JACHEB010000005.1"/>
</dbReference>
<proteinExistence type="predicted"/>
<evidence type="ECO:0000256" key="1">
    <source>
        <dbReference type="SAM" id="SignalP"/>
    </source>
</evidence>
<accession>A0A9X0QEJ8</accession>
<dbReference type="EMBL" id="JACHEB010000005">
    <property type="protein sequence ID" value="MBB5328789.1"/>
    <property type="molecule type" value="Genomic_DNA"/>
</dbReference>
<name>A0A9X0QEJ8_9BACT</name>
<keyword evidence="1" id="KW-0732">Signal</keyword>
<evidence type="ECO:0000313" key="2">
    <source>
        <dbReference type="EMBL" id="MBB5328789.1"/>
    </source>
</evidence>
<feature type="chain" id="PRO_5040754755" description="DUF1579 domain-containing protein" evidence="1">
    <location>
        <begin position="26"/>
        <end position="198"/>
    </location>
</feature>
<comment type="caution">
    <text evidence="2">The sequence shown here is derived from an EMBL/GenBank/DDBJ whole genome shotgun (WGS) entry which is preliminary data.</text>
</comment>
<gene>
    <name evidence="2" type="ORF">HDF14_002405</name>
</gene>
<feature type="signal peptide" evidence="1">
    <location>
        <begin position="1"/>
        <end position="25"/>
    </location>
</feature>
<reference evidence="2 3" key="1">
    <citation type="submission" date="2020-08" db="EMBL/GenBank/DDBJ databases">
        <title>Genomic Encyclopedia of Type Strains, Phase IV (KMG-V): Genome sequencing to study the core and pangenomes of soil and plant-associated prokaryotes.</title>
        <authorList>
            <person name="Whitman W."/>
        </authorList>
    </citation>
    <scope>NUCLEOTIDE SEQUENCE [LARGE SCALE GENOMIC DNA]</scope>
    <source>
        <strain evidence="2 3">X5P2</strain>
    </source>
</reference>